<gene>
    <name evidence="1" type="ORF">SLS62_004908</name>
</gene>
<comment type="caution">
    <text evidence="1">The sequence shown here is derived from an EMBL/GenBank/DDBJ whole genome shotgun (WGS) entry which is preliminary data.</text>
</comment>
<evidence type="ECO:0000313" key="2">
    <source>
        <dbReference type="Proteomes" id="UP001320420"/>
    </source>
</evidence>
<organism evidence="1 2">
    <name type="scientific">Diatrype stigma</name>
    <dbReference type="NCBI Taxonomy" id="117547"/>
    <lineage>
        <taxon>Eukaryota</taxon>
        <taxon>Fungi</taxon>
        <taxon>Dikarya</taxon>
        <taxon>Ascomycota</taxon>
        <taxon>Pezizomycotina</taxon>
        <taxon>Sordariomycetes</taxon>
        <taxon>Xylariomycetidae</taxon>
        <taxon>Xylariales</taxon>
        <taxon>Diatrypaceae</taxon>
        <taxon>Diatrype</taxon>
    </lineage>
</organism>
<evidence type="ECO:0000313" key="1">
    <source>
        <dbReference type="EMBL" id="KAK7753175.1"/>
    </source>
</evidence>
<name>A0AAN9UVW0_9PEZI</name>
<sequence>MVPNPLTTTNSIATTDQAASAYPVVLAVELISHHAWETDRLGSSDAEVVVIPNVDGARGVIPHVGDTEGVDVEGNPVLIDVDSVAVAQVVVACAVAVPRGIAVDRQNAASHTSRGVTFAFQRPAPLTNTTILAVGYDGAEMALTAHDLGAEKHHQGSPET</sequence>
<proteinExistence type="predicted"/>
<accession>A0AAN9UVW0</accession>
<protein>
    <submittedName>
        <fullName evidence="1">Uncharacterized protein</fullName>
    </submittedName>
</protein>
<reference evidence="1 2" key="1">
    <citation type="submission" date="2024-02" db="EMBL/GenBank/DDBJ databases">
        <title>De novo assembly and annotation of 12 fungi associated with fruit tree decline syndrome in Ontario, Canada.</title>
        <authorList>
            <person name="Sulman M."/>
            <person name="Ellouze W."/>
            <person name="Ilyukhin E."/>
        </authorList>
    </citation>
    <scope>NUCLEOTIDE SEQUENCE [LARGE SCALE GENOMIC DNA]</scope>
    <source>
        <strain evidence="1 2">M11/M66-122</strain>
    </source>
</reference>
<dbReference type="AlphaFoldDB" id="A0AAN9UVW0"/>
<keyword evidence="2" id="KW-1185">Reference proteome</keyword>
<dbReference type="Proteomes" id="UP001320420">
    <property type="component" value="Unassembled WGS sequence"/>
</dbReference>
<dbReference type="EMBL" id="JAKJXP020000031">
    <property type="protein sequence ID" value="KAK7753175.1"/>
    <property type="molecule type" value="Genomic_DNA"/>
</dbReference>